<feature type="non-terminal residue" evidence="1">
    <location>
        <position position="1"/>
    </location>
</feature>
<dbReference type="EMBL" id="LJIJ01000486">
    <property type="protein sequence ID" value="ODM96940.1"/>
    <property type="molecule type" value="Genomic_DNA"/>
</dbReference>
<dbReference type="Proteomes" id="UP000094527">
    <property type="component" value="Unassembled WGS sequence"/>
</dbReference>
<name>A0A1D2MV12_ORCCI</name>
<protein>
    <submittedName>
        <fullName evidence="1">Uncharacterized protein</fullName>
    </submittedName>
</protein>
<evidence type="ECO:0000313" key="1">
    <source>
        <dbReference type="EMBL" id="ODM96940.1"/>
    </source>
</evidence>
<comment type="caution">
    <text evidence="1">The sequence shown here is derived from an EMBL/GenBank/DDBJ whole genome shotgun (WGS) entry which is preliminary data.</text>
</comment>
<sequence>RLLTDDRELSTIEIKIRAGQLATGVKFEDNVGSEQYTYYRCYLLKWDASSGVAL</sequence>
<gene>
    <name evidence="1" type="ORF">Ocin01_09750</name>
</gene>
<proteinExistence type="predicted"/>
<keyword evidence="2" id="KW-1185">Reference proteome</keyword>
<evidence type="ECO:0000313" key="2">
    <source>
        <dbReference type="Proteomes" id="UP000094527"/>
    </source>
</evidence>
<accession>A0A1D2MV12</accession>
<organism evidence="1 2">
    <name type="scientific">Orchesella cincta</name>
    <name type="common">Springtail</name>
    <name type="synonym">Podura cincta</name>
    <dbReference type="NCBI Taxonomy" id="48709"/>
    <lineage>
        <taxon>Eukaryota</taxon>
        <taxon>Metazoa</taxon>
        <taxon>Ecdysozoa</taxon>
        <taxon>Arthropoda</taxon>
        <taxon>Hexapoda</taxon>
        <taxon>Collembola</taxon>
        <taxon>Entomobryomorpha</taxon>
        <taxon>Entomobryoidea</taxon>
        <taxon>Orchesellidae</taxon>
        <taxon>Orchesellinae</taxon>
        <taxon>Orchesella</taxon>
    </lineage>
</organism>
<reference evidence="1 2" key="1">
    <citation type="journal article" date="2016" name="Genome Biol. Evol.">
        <title>Gene Family Evolution Reflects Adaptation to Soil Environmental Stressors in the Genome of the Collembolan Orchesella cincta.</title>
        <authorList>
            <person name="Faddeeva-Vakhrusheva A."/>
            <person name="Derks M.F."/>
            <person name="Anvar S.Y."/>
            <person name="Agamennone V."/>
            <person name="Suring W."/>
            <person name="Smit S."/>
            <person name="van Straalen N.M."/>
            <person name="Roelofs D."/>
        </authorList>
    </citation>
    <scope>NUCLEOTIDE SEQUENCE [LARGE SCALE GENOMIC DNA]</scope>
    <source>
        <tissue evidence="1">Mixed pool</tissue>
    </source>
</reference>
<dbReference type="AlphaFoldDB" id="A0A1D2MV12"/>